<dbReference type="SMART" id="SM00454">
    <property type="entry name" value="SAM"/>
    <property type="match status" value="1"/>
</dbReference>
<keyword evidence="5" id="KW-0520">NAD</keyword>
<dbReference type="Gene3D" id="1.25.10.10">
    <property type="entry name" value="Leucine-rich Repeat Variant"/>
    <property type="match status" value="2"/>
</dbReference>
<reference evidence="10" key="1">
    <citation type="submission" date="2021-01" db="EMBL/GenBank/DDBJ databases">
        <authorList>
            <person name="Corre E."/>
            <person name="Pelletier E."/>
            <person name="Niang G."/>
            <person name="Scheremetjew M."/>
            <person name="Finn R."/>
            <person name="Kale V."/>
            <person name="Holt S."/>
            <person name="Cochrane G."/>
            <person name="Meng A."/>
            <person name="Brown T."/>
            <person name="Cohen L."/>
        </authorList>
    </citation>
    <scope>NUCLEOTIDE SEQUENCE</scope>
    <source>
        <strain evidence="10">Clade-D-RCC2572</strain>
    </source>
</reference>
<dbReference type="InterPro" id="IPR011989">
    <property type="entry name" value="ARM-like"/>
</dbReference>
<dbReference type="EMBL" id="HBEW01002833">
    <property type="protein sequence ID" value="CAD8579556.1"/>
    <property type="molecule type" value="Transcribed_RNA"/>
</dbReference>
<feature type="domain" description="SAM" evidence="9">
    <location>
        <begin position="640"/>
        <end position="715"/>
    </location>
</feature>
<dbReference type="InterPro" id="IPR016024">
    <property type="entry name" value="ARM-type_fold"/>
</dbReference>
<dbReference type="InterPro" id="IPR001660">
    <property type="entry name" value="SAM"/>
</dbReference>
<comment type="similarity">
    <text evidence="1">Belongs to the SARM1 family.</text>
</comment>
<dbReference type="InterPro" id="IPR035897">
    <property type="entry name" value="Toll_tir_struct_dom_sf"/>
</dbReference>
<dbReference type="EC" id="3.2.2.6" evidence="2"/>
<proteinExistence type="inferred from homology"/>
<evidence type="ECO:0000313" key="10">
    <source>
        <dbReference type="EMBL" id="CAD8579556.1"/>
    </source>
</evidence>
<dbReference type="PANTHER" id="PTHR46270:SF2">
    <property type="entry name" value="TIR DOMAIN-CONTAINING PROTEIN"/>
    <property type="match status" value="1"/>
</dbReference>
<sequence length="752" mass="82437">MSAMMNARGVVANARMREYGQRSSLTTAPSNGANRWACTMRRPVSAEHVEVEVVREPGVLFDMAVVGDSASFDAILEKQSAVLRAYAEGAEDGDVVPSKDVLAAAEWIRQALVEKIENKGKLQPAQSKVLLGDCVDSLCTLAENDCAEALWALQAVCYRNSSACWKVGSQHNMFAYFRQSLAEGAPEYVQNAALFLGSTLVAFNEDLHRVMAKSRLVPTIALMLQSKCSDEACKVSWCDVRGLTTCDHALCLVRNLSLNGAQIKLLTSNGMVEICASFLTHEGFGRVNAAMTIANLVGREDNDNTLGDDETVMESIVDLLGRALEGERYMGMNCTVWKITQGIANMATMESAKPRLAKAGVITLLVRVLREKQHQWDRASFWASGALWNLAFDDEVKEQLVAEPGLIEALEEARRLGSENTKMKARGALWMIQPPPEETNDAEGGGSTALGLSAEDMQKLGAIENAKAQVMLSYEWHHQAQVMQLKEELNARGFNVWMDVDRMMGSTLEAMAAAIESSDAIVMCVSRRYKESQACRTEAEYAYTRKKCLIPVMVEKGYKPDGWLGILVGSKLYYNMFNTDMMQQSIPGLVTAVEAIHNDSAAPKFLQKGSGGNAPDSPQEAVAAPAAPVRSATDGVSVPKDSDAMDRWLSAVGLQAYVHVFEHNNIYGKVLLKMHQELGQLKIAEQHELLQNVLGMQSYGHRLLFLTEIEELVGPLDGKLRKLKDSTAPTPRSTPIVRGPPKKDKSPGYRAH</sequence>
<dbReference type="PROSITE" id="PS50105">
    <property type="entry name" value="SAM_DOMAIN"/>
    <property type="match status" value="1"/>
</dbReference>
<accession>A0A7S0KFF2</accession>
<comment type="catalytic activity">
    <reaction evidence="6">
        <text>NAD(+) + H2O = ADP-D-ribose + nicotinamide + H(+)</text>
        <dbReference type="Rhea" id="RHEA:16301"/>
        <dbReference type="ChEBI" id="CHEBI:15377"/>
        <dbReference type="ChEBI" id="CHEBI:15378"/>
        <dbReference type="ChEBI" id="CHEBI:17154"/>
        <dbReference type="ChEBI" id="CHEBI:57540"/>
        <dbReference type="ChEBI" id="CHEBI:57967"/>
        <dbReference type="EC" id="3.2.2.6"/>
    </reaction>
    <physiologicalReaction direction="left-to-right" evidence="6">
        <dbReference type="Rhea" id="RHEA:16302"/>
    </physiologicalReaction>
</comment>
<dbReference type="Gene3D" id="3.40.50.10140">
    <property type="entry name" value="Toll/interleukin-1 receptor homology (TIR) domain"/>
    <property type="match status" value="1"/>
</dbReference>
<protein>
    <recommendedName>
        <fullName evidence="2">ADP-ribosyl cyclase/cyclic ADP-ribose hydrolase</fullName>
        <ecNumber evidence="2">3.2.2.6</ecNumber>
    </recommendedName>
</protein>
<dbReference type="SUPFAM" id="SSF52200">
    <property type="entry name" value="Toll/Interleukin receptor TIR domain"/>
    <property type="match status" value="1"/>
</dbReference>
<dbReference type="PROSITE" id="PS50176">
    <property type="entry name" value="ARM_REPEAT"/>
    <property type="match status" value="1"/>
</dbReference>
<dbReference type="Pfam" id="PF07647">
    <property type="entry name" value="SAM_2"/>
    <property type="match status" value="1"/>
</dbReference>
<dbReference type="InterPro" id="IPR000157">
    <property type="entry name" value="TIR_dom"/>
</dbReference>
<evidence type="ECO:0000256" key="7">
    <source>
        <dbReference type="PROSITE-ProRule" id="PRU00259"/>
    </source>
</evidence>
<dbReference type="InterPro" id="IPR000225">
    <property type="entry name" value="Armadillo"/>
</dbReference>
<feature type="region of interest" description="Disordered" evidence="8">
    <location>
        <begin position="604"/>
        <end position="638"/>
    </location>
</feature>
<dbReference type="InterPro" id="IPR013761">
    <property type="entry name" value="SAM/pointed_sf"/>
</dbReference>
<dbReference type="SUPFAM" id="SSF48371">
    <property type="entry name" value="ARM repeat"/>
    <property type="match status" value="1"/>
</dbReference>
<evidence type="ECO:0000259" key="9">
    <source>
        <dbReference type="PROSITE" id="PS50105"/>
    </source>
</evidence>
<keyword evidence="3" id="KW-0399">Innate immunity</keyword>
<organism evidence="10">
    <name type="scientific">Ostreococcus mediterraneus</name>
    <dbReference type="NCBI Taxonomy" id="1486918"/>
    <lineage>
        <taxon>Eukaryota</taxon>
        <taxon>Viridiplantae</taxon>
        <taxon>Chlorophyta</taxon>
        <taxon>Mamiellophyceae</taxon>
        <taxon>Mamiellales</taxon>
        <taxon>Bathycoccaceae</taxon>
        <taxon>Ostreococcus</taxon>
    </lineage>
</organism>
<gene>
    <name evidence="10" type="ORF">OMED0929_LOCUS2331</name>
</gene>
<dbReference type="GO" id="GO:0045087">
    <property type="term" value="P:innate immune response"/>
    <property type="evidence" value="ECO:0007669"/>
    <property type="project" value="UniProtKB-KW"/>
</dbReference>
<evidence type="ECO:0000256" key="1">
    <source>
        <dbReference type="ARBA" id="ARBA00008291"/>
    </source>
</evidence>
<dbReference type="GO" id="GO:0061809">
    <property type="term" value="F:NAD+ nucleosidase activity, cyclic ADP-ribose generating"/>
    <property type="evidence" value="ECO:0007669"/>
    <property type="project" value="UniProtKB-EC"/>
</dbReference>
<evidence type="ECO:0000256" key="3">
    <source>
        <dbReference type="ARBA" id="ARBA00022588"/>
    </source>
</evidence>
<evidence type="ECO:0000256" key="5">
    <source>
        <dbReference type="ARBA" id="ARBA00023027"/>
    </source>
</evidence>
<evidence type="ECO:0000256" key="6">
    <source>
        <dbReference type="ARBA" id="ARBA00047304"/>
    </source>
</evidence>
<feature type="region of interest" description="Disordered" evidence="8">
    <location>
        <begin position="723"/>
        <end position="752"/>
    </location>
</feature>
<dbReference type="GO" id="GO:0007165">
    <property type="term" value="P:signal transduction"/>
    <property type="evidence" value="ECO:0007669"/>
    <property type="project" value="InterPro"/>
</dbReference>
<evidence type="ECO:0000256" key="2">
    <source>
        <dbReference type="ARBA" id="ARBA00011982"/>
    </source>
</evidence>
<dbReference type="Gene3D" id="1.10.150.50">
    <property type="entry name" value="Transcription Factor, Ets-1"/>
    <property type="match status" value="1"/>
</dbReference>
<evidence type="ECO:0000256" key="8">
    <source>
        <dbReference type="SAM" id="MobiDB-lite"/>
    </source>
</evidence>
<feature type="repeat" description="ARM" evidence="7">
    <location>
        <begin position="360"/>
        <end position="405"/>
    </location>
</feature>
<dbReference type="PANTHER" id="PTHR46270">
    <property type="entry name" value="ARMADILLO-TYPE FOLD-RELATED"/>
    <property type="match status" value="1"/>
</dbReference>
<keyword evidence="4" id="KW-0391">Immunity</keyword>
<dbReference type="SUPFAM" id="SSF47769">
    <property type="entry name" value="SAM/Pointed domain"/>
    <property type="match status" value="1"/>
</dbReference>
<dbReference type="Pfam" id="PF13676">
    <property type="entry name" value="TIR_2"/>
    <property type="match status" value="1"/>
</dbReference>
<feature type="compositionally biased region" description="Basic and acidic residues" evidence="8">
    <location>
        <begin position="741"/>
        <end position="752"/>
    </location>
</feature>
<name>A0A7S0KFF2_9CHLO</name>
<evidence type="ECO:0000256" key="4">
    <source>
        <dbReference type="ARBA" id="ARBA00022859"/>
    </source>
</evidence>
<dbReference type="AlphaFoldDB" id="A0A7S0KFF2"/>